<proteinExistence type="predicted"/>
<dbReference type="AlphaFoldDB" id="A0A562UDF6"/>
<comment type="caution">
    <text evidence="1">The sequence shown here is derived from an EMBL/GenBank/DDBJ whole genome shotgun (WGS) entry which is preliminary data.</text>
</comment>
<dbReference type="InterPro" id="IPR018490">
    <property type="entry name" value="cNMP-bd_dom_sf"/>
</dbReference>
<protein>
    <submittedName>
        <fullName evidence="1">CRP-like cAMP-binding protein</fullName>
    </submittedName>
</protein>
<dbReference type="Gene3D" id="2.60.120.10">
    <property type="entry name" value="Jelly Rolls"/>
    <property type="match status" value="1"/>
</dbReference>
<reference evidence="1 2" key="1">
    <citation type="submission" date="2019-07" db="EMBL/GenBank/DDBJ databases">
        <title>Genomic Encyclopedia of Archaeal and Bacterial Type Strains, Phase II (KMG-II): from individual species to whole genera.</title>
        <authorList>
            <person name="Goeker M."/>
        </authorList>
    </citation>
    <scope>NUCLEOTIDE SEQUENCE [LARGE SCALE GENOMIC DNA]</scope>
    <source>
        <strain evidence="1 2">ATCC BAA-1854</strain>
    </source>
</reference>
<organism evidence="1 2">
    <name type="scientific">Mucilaginibacter frigoritolerans</name>
    <dbReference type="NCBI Taxonomy" id="652788"/>
    <lineage>
        <taxon>Bacteria</taxon>
        <taxon>Pseudomonadati</taxon>
        <taxon>Bacteroidota</taxon>
        <taxon>Sphingobacteriia</taxon>
        <taxon>Sphingobacteriales</taxon>
        <taxon>Sphingobacteriaceae</taxon>
        <taxon>Mucilaginibacter</taxon>
    </lineage>
</organism>
<evidence type="ECO:0000313" key="1">
    <source>
        <dbReference type="EMBL" id="TWJ03315.1"/>
    </source>
</evidence>
<name>A0A562UDF6_9SPHI</name>
<dbReference type="InterPro" id="IPR014710">
    <property type="entry name" value="RmlC-like_jellyroll"/>
</dbReference>
<dbReference type="Proteomes" id="UP000317010">
    <property type="component" value="Unassembled WGS sequence"/>
</dbReference>
<evidence type="ECO:0000313" key="2">
    <source>
        <dbReference type="Proteomes" id="UP000317010"/>
    </source>
</evidence>
<dbReference type="OrthoDB" id="798621at2"/>
<dbReference type="SUPFAM" id="SSF51206">
    <property type="entry name" value="cAMP-binding domain-like"/>
    <property type="match status" value="1"/>
</dbReference>
<dbReference type="EMBL" id="VLLI01000002">
    <property type="protein sequence ID" value="TWJ03315.1"/>
    <property type="molecule type" value="Genomic_DNA"/>
</dbReference>
<accession>A0A562UDF6</accession>
<dbReference type="RefSeq" id="WP_144909925.1">
    <property type="nucleotide sequence ID" value="NZ_VLLI01000002.1"/>
</dbReference>
<gene>
    <name evidence="1" type="ORF">JN11_00853</name>
</gene>
<sequence>MNIDKQERIKSIFRRKILPVFIKLNGSVPAELEIAIIEKSNIITAVKDQYIAESGEAEDGHLIYFESGIARCYYYDATADKFIVTRITKKDDVLIDTNAYLYGSRQTDNIQMLESGTLITLSYANLKLILAGFQTMYPTFLYFLAEREKQHSAYQHLLKSSVEERVRIFLADNPGIATRINNDHIASYLDMSRTTFSSAYAKFRADNAKNS</sequence>
<keyword evidence="2" id="KW-1185">Reference proteome</keyword>